<dbReference type="EMBL" id="OU466861">
    <property type="protein sequence ID" value="CAH2062949.1"/>
    <property type="molecule type" value="Genomic_DNA"/>
</dbReference>
<feature type="chain" id="PRO_5043762402" evidence="2">
    <location>
        <begin position="26"/>
        <end position="150"/>
    </location>
</feature>
<evidence type="ECO:0000256" key="2">
    <source>
        <dbReference type="SAM" id="SignalP"/>
    </source>
</evidence>
<dbReference type="Gene3D" id="3.40.50.1820">
    <property type="entry name" value="alpha/beta hydrolase"/>
    <property type="match status" value="1"/>
</dbReference>
<evidence type="ECO:0000313" key="4">
    <source>
        <dbReference type="Proteomes" id="UP000836841"/>
    </source>
</evidence>
<accession>A0AAU9SG94</accession>
<dbReference type="SUPFAM" id="SSF53474">
    <property type="entry name" value="alpha/beta-Hydrolases"/>
    <property type="match status" value="1"/>
</dbReference>
<organism evidence="3 4">
    <name type="scientific">Thlaspi arvense</name>
    <name type="common">Field penny-cress</name>
    <dbReference type="NCBI Taxonomy" id="13288"/>
    <lineage>
        <taxon>Eukaryota</taxon>
        <taxon>Viridiplantae</taxon>
        <taxon>Streptophyta</taxon>
        <taxon>Embryophyta</taxon>
        <taxon>Tracheophyta</taxon>
        <taxon>Spermatophyta</taxon>
        <taxon>Magnoliopsida</taxon>
        <taxon>eudicotyledons</taxon>
        <taxon>Gunneridae</taxon>
        <taxon>Pentapetalae</taxon>
        <taxon>rosids</taxon>
        <taxon>malvids</taxon>
        <taxon>Brassicales</taxon>
        <taxon>Brassicaceae</taxon>
        <taxon>Thlaspideae</taxon>
        <taxon>Thlaspi</taxon>
    </lineage>
</organism>
<dbReference type="InterPro" id="IPR029058">
    <property type="entry name" value="AB_hydrolase_fold"/>
</dbReference>
<protein>
    <submittedName>
        <fullName evidence="3">Uncharacterized protein</fullName>
    </submittedName>
</protein>
<name>A0AAU9SG94_THLAR</name>
<proteinExistence type="inferred from homology"/>
<gene>
    <name evidence="3" type="ORF">TAV2_LOCUS16383</name>
</gene>
<evidence type="ECO:0000313" key="3">
    <source>
        <dbReference type="EMBL" id="CAH2062949.1"/>
    </source>
</evidence>
<dbReference type="GO" id="GO:0006508">
    <property type="term" value="P:proteolysis"/>
    <property type="evidence" value="ECO:0007669"/>
    <property type="project" value="InterPro"/>
</dbReference>
<feature type="signal peptide" evidence="2">
    <location>
        <begin position="1"/>
        <end position="25"/>
    </location>
</feature>
<keyword evidence="4" id="KW-1185">Reference proteome</keyword>
<dbReference type="InterPro" id="IPR001563">
    <property type="entry name" value="Peptidase_S10"/>
</dbReference>
<dbReference type="AlphaFoldDB" id="A0AAU9SG94"/>
<dbReference type="Pfam" id="PF00450">
    <property type="entry name" value="Peptidase_S10"/>
    <property type="match status" value="1"/>
</dbReference>
<sequence length="150" mass="16596">MGNGHACSVVASVLLLVYLSPQIECSSQVHALSRLYMSKRGVSSMDTTHFKAVKDLKPSSLGSVVEQQELRKSDLIRRLPGQPPVDFDQYGGYVTVDQSAGRSFFYYFVEASSNSKDSSPLLLWLNGGTFLTSHSIIFTPKFISVYNHLL</sequence>
<keyword evidence="2" id="KW-0732">Signal</keyword>
<evidence type="ECO:0000256" key="1">
    <source>
        <dbReference type="ARBA" id="ARBA00009431"/>
    </source>
</evidence>
<dbReference type="GO" id="GO:0004185">
    <property type="term" value="F:serine-type carboxypeptidase activity"/>
    <property type="evidence" value="ECO:0007669"/>
    <property type="project" value="InterPro"/>
</dbReference>
<dbReference type="Proteomes" id="UP000836841">
    <property type="component" value="Chromosome 5"/>
</dbReference>
<reference evidence="3 4" key="1">
    <citation type="submission" date="2022-03" db="EMBL/GenBank/DDBJ databases">
        <authorList>
            <person name="Nunn A."/>
            <person name="Chopra R."/>
            <person name="Nunn A."/>
            <person name="Contreras Garrido A."/>
        </authorList>
    </citation>
    <scope>NUCLEOTIDE SEQUENCE [LARGE SCALE GENOMIC DNA]</scope>
</reference>
<comment type="similarity">
    <text evidence="1">Belongs to the peptidase S10 family.</text>
</comment>